<dbReference type="Proteomes" id="UP001157418">
    <property type="component" value="Unassembled WGS sequence"/>
</dbReference>
<keyword evidence="2" id="KW-1185">Reference proteome</keyword>
<evidence type="ECO:0000313" key="2">
    <source>
        <dbReference type="Proteomes" id="UP001157418"/>
    </source>
</evidence>
<dbReference type="AlphaFoldDB" id="A0AAU9LIK7"/>
<comment type="caution">
    <text evidence="1">The sequence shown here is derived from an EMBL/GenBank/DDBJ whole genome shotgun (WGS) entry which is preliminary data.</text>
</comment>
<name>A0AAU9LIK7_9ASTR</name>
<proteinExistence type="predicted"/>
<dbReference type="EMBL" id="CAKMRJ010000001">
    <property type="protein sequence ID" value="CAH1413417.1"/>
    <property type="molecule type" value="Genomic_DNA"/>
</dbReference>
<gene>
    <name evidence="1" type="ORF">LVIROSA_LOCUS1380</name>
</gene>
<protein>
    <submittedName>
        <fullName evidence="1">Uncharacterized protein</fullName>
    </submittedName>
</protein>
<evidence type="ECO:0000313" key="1">
    <source>
        <dbReference type="EMBL" id="CAH1413417.1"/>
    </source>
</evidence>
<reference evidence="1 2" key="1">
    <citation type="submission" date="2022-01" db="EMBL/GenBank/DDBJ databases">
        <authorList>
            <person name="Xiong W."/>
            <person name="Schranz E."/>
        </authorList>
    </citation>
    <scope>NUCLEOTIDE SEQUENCE [LARGE SCALE GENOMIC DNA]</scope>
</reference>
<accession>A0AAU9LIK7</accession>
<organism evidence="1 2">
    <name type="scientific">Lactuca virosa</name>
    <dbReference type="NCBI Taxonomy" id="75947"/>
    <lineage>
        <taxon>Eukaryota</taxon>
        <taxon>Viridiplantae</taxon>
        <taxon>Streptophyta</taxon>
        <taxon>Embryophyta</taxon>
        <taxon>Tracheophyta</taxon>
        <taxon>Spermatophyta</taxon>
        <taxon>Magnoliopsida</taxon>
        <taxon>eudicotyledons</taxon>
        <taxon>Gunneridae</taxon>
        <taxon>Pentapetalae</taxon>
        <taxon>asterids</taxon>
        <taxon>campanulids</taxon>
        <taxon>Asterales</taxon>
        <taxon>Asteraceae</taxon>
        <taxon>Cichorioideae</taxon>
        <taxon>Cichorieae</taxon>
        <taxon>Lactucinae</taxon>
        <taxon>Lactuca</taxon>
    </lineage>
</organism>
<sequence>MFEKWDARVEATAGADDCPLAHRWGCGVTGNSPTTGGSWQLSTQGMEVRIHSVVNLMFDRKRNKEEQRGFDF</sequence>